<accession>A0A511MCQ6</accession>
<dbReference type="AlphaFoldDB" id="A0A511MCQ6"/>
<evidence type="ECO:0000313" key="2">
    <source>
        <dbReference type="Proteomes" id="UP000321424"/>
    </source>
</evidence>
<protein>
    <submittedName>
        <fullName evidence="1">Uncharacterized protein</fullName>
    </submittedName>
</protein>
<name>A0A511MCQ6_9NOCA</name>
<comment type="caution">
    <text evidence="1">The sequence shown here is derived from an EMBL/GenBank/DDBJ whole genome shotgun (WGS) entry which is preliminary data.</text>
</comment>
<keyword evidence="2" id="KW-1185">Reference proteome</keyword>
<dbReference type="EMBL" id="BJXA01000016">
    <property type="protein sequence ID" value="GEM38454.1"/>
    <property type="molecule type" value="Genomic_DNA"/>
</dbReference>
<organism evidence="1 2">
    <name type="scientific">Nocardia ninae NBRC 108245</name>
    <dbReference type="NCBI Taxonomy" id="1210091"/>
    <lineage>
        <taxon>Bacteria</taxon>
        <taxon>Bacillati</taxon>
        <taxon>Actinomycetota</taxon>
        <taxon>Actinomycetes</taxon>
        <taxon>Mycobacteriales</taxon>
        <taxon>Nocardiaceae</taxon>
        <taxon>Nocardia</taxon>
    </lineage>
</organism>
<sequence>MLVSDSAVIVYRRHTVRAGHVSYSDNLGAANWTVDQFRWGELCGTSVGGLYLRVEALAGIARECRFRPAADMFAQINAGN</sequence>
<reference evidence="1 2" key="1">
    <citation type="submission" date="2019-07" db="EMBL/GenBank/DDBJ databases">
        <title>Whole genome shotgun sequence of Nocardia ninae NBRC 108245.</title>
        <authorList>
            <person name="Hosoyama A."/>
            <person name="Uohara A."/>
            <person name="Ohji S."/>
            <person name="Ichikawa N."/>
        </authorList>
    </citation>
    <scope>NUCLEOTIDE SEQUENCE [LARGE SCALE GENOMIC DNA]</scope>
    <source>
        <strain evidence="1 2">NBRC 108245</strain>
    </source>
</reference>
<gene>
    <name evidence="1" type="ORF">NN4_29730</name>
</gene>
<proteinExistence type="predicted"/>
<dbReference type="Proteomes" id="UP000321424">
    <property type="component" value="Unassembled WGS sequence"/>
</dbReference>
<evidence type="ECO:0000313" key="1">
    <source>
        <dbReference type="EMBL" id="GEM38454.1"/>
    </source>
</evidence>